<comment type="caution">
    <text evidence="1">The sequence shown here is derived from an EMBL/GenBank/DDBJ whole genome shotgun (WGS) entry which is preliminary data.</text>
</comment>
<protein>
    <recommendedName>
        <fullName evidence="3">YtkA-like domain-containing protein</fullName>
    </recommendedName>
</protein>
<sequence length="144" mass="15504">MAVVVGLLGSGVTIAAETGRHQRVGEVDIYYGILPAQVAGKHEPTHEERTMHGGVPGGRDKHHLIVALINKDGSRIVDAQVTATVTELGMAGTSKPLEPMRIDDTTSFGNYFAFPGAGPYRITLEIRMPGARQPVEAVFEYRAH</sequence>
<dbReference type="EMBL" id="WTVQ01000045">
    <property type="protein sequence ID" value="NMG76968.1"/>
    <property type="molecule type" value="Genomic_DNA"/>
</dbReference>
<accession>A0ABX1QF80</accession>
<evidence type="ECO:0000313" key="1">
    <source>
        <dbReference type="EMBL" id="NMG76968.1"/>
    </source>
</evidence>
<proteinExistence type="predicted"/>
<evidence type="ECO:0000313" key="2">
    <source>
        <dbReference type="Proteomes" id="UP000648984"/>
    </source>
</evidence>
<reference evidence="1 2" key="1">
    <citation type="submission" date="2019-12" db="EMBL/GenBank/DDBJ databases">
        <title>Comparative genomics gives insights into the taxonomy of the Azoarcus-Aromatoleum group and reveals separate origins of nif in the plant-associated Azoarcus and non-plant-associated Aromatoleum sub-groups.</title>
        <authorList>
            <person name="Lafos M."/>
            <person name="Maluk M."/>
            <person name="Batista M."/>
            <person name="Junghare M."/>
            <person name="Carmona M."/>
            <person name="Faoro H."/>
            <person name="Cruz L.M."/>
            <person name="Battistoni F."/>
            <person name="De Souza E."/>
            <person name="Pedrosa F."/>
            <person name="Chen W.-M."/>
            <person name="Poole P.S."/>
            <person name="Dixon R.A."/>
            <person name="James E.K."/>
        </authorList>
    </citation>
    <scope>NUCLEOTIDE SEQUENCE [LARGE SCALE GENOMIC DNA]</scope>
    <source>
        <strain evidence="1 2">22Lin</strain>
    </source>
</reference>
<dbReference type="Proteomes" id="UP000648984">
    <property type="component" value="Unassembled WGS sequence"/>
</dbReference>
<evidence type="ECO:0008006" key="3">
    <source>
        <dbReference type="Google" id="ProtNLM"/>
    </source>
</evidence>
<gene>
    <name evidence="1" type="ORF">GPA25_19635</name>
</gene>
<organism evidence="1 2">
    <name type="scientific">Aromatoleum diolicum</name>
    <dbReference type="NCBI Taxonomy" id="75796"/>
    <lineage>
        <taxon>Bacteria</taxon>
        <taxon>Pseudomonadati</taxon>
        <taxon>Pseudomonadota</taxon>
        <taxon>Betaproteobacteria</taxon>
        <taxon>Rhodocyclales</taxon>
        <taxon>Rhodocyclaceae</taxon>
        <taxon>Aromatoleum</taxon>
    </lineage>
</organism>
<keyword evidence="2" id="KW-1185">Reference proteome</keyword>
<name>A0ABX1QF80_9RHOO</name>